<sequence length="123" mass="13893">MGVTRPGRAMMSVMVVDLMTMFDPHVKDQVMGESTGLHMLDGKIYESCGVHSLRANICHIPNVSRKEISLTPATITYMLTEALMYRIYQYINENRQKTGKHGHENGEPQEKPKIQSLSQKSQA</sequence>
<evidence type="ECO:0000256" key="1">
    <source>
        <dbReference type="SAM" id="MobiDB-lite"/>
    </source>
</evidence>
<feature type="region of interest" description="Disordered" evidence="1">
    <location>
        <begin position="96"/>
        <end position="123"/>
    </location>
</feature>
<reference evidence="2" key="1">
    <citation type="journal article" date="2022" name="Int. J. Mol. Sci.">
        <title>Draft Genome of Tanacetum Coccineum: Genomic Comparison of Closely Related Tanacetum-Family Plants.</title>
        <authorList>
            <person name="Yamashiro T."/>
            <person name="Shiraishi A."/>
            <person name="Nakayama K."/>
            <person name="Satake H."/>
        </authorList>
    </citation>
    <scope>NUCLEOTIDE SEQUENCE</scope>
</reference>
<comment type="caution">
    <text evidence="2">The sequence shown here is derived from an EMBL/GenBank/DDBJ whole genome shotgun (WGS) entry which is preliminary data.</text>
</comment>
<proteinExistence type="predicted"/>
<evidence type="ECO:0000313" key="3">
    <source>
        <dbReference type="Proteomes" id="UP001151760"/>
    </source>
</evidence>
<gene>
    <name evidence="2" type="ORF">Tco_0993362</name>
</gene>
<keyword evidence="3" id="KW-1185">Reference proteome</keyword>
<protein>
    <submittedName>
        <fullName evidence="2">Uncharacterized protein</fullName>
    </submittedName>
</protein>
<accession>A0ABQ5F643</accession>
<dbReference type="EMBL" id="BQNB010017007">
    <property type="protein sequence ID" value="GJT58308.1"/>
    <property type="molecule type" value="Genomic_DNA"/>
</dbReference>
<dbReference type="Proteomes" id="UP001151760">
    <property type="component" value="Unassembled WGS sequence"/>
</dbReference>
<organism evidence="2 3">
    <name type="scientific">Tanacetum coccineum</name>
    <dbReference type="NCBI Taxonomy" id="301880"/>
    <lineage>
        <taxon>Eukaryota</taxon>
        <taxon>Viridiplantae</taxon>
        <taxon>Streptophyta</taxon>
        <taxon>Embryophyta</taxon>
        <taxon>Tracheophyta</taxon>
        <taxon>Spermatophyta</taxon>
        <taxon>Magnoliopsida</taxon>
        <taxon>eudicotyledons</taxon>
        <taxon>Gunneridae</taxon>
        <taxon>Pentapetalae</taxon>
        <taxon>asterids</taxon>
        <taxon>campanulids</taxon>
        <taxon>Asterales</taxon>
        <taxon>Asteraceae</taxon>
        <taxon>Asteroideae</taxon>
        <taxon>Anthemideae</taxon>
        <taxon>Anthemidinae</taxon>
        <taxon>Tanacetum</taxon>
    </lineage>
</organism>
<name>A0ABQ5F643_9ASTR</name>
<evidence type="ECO:0000313" key="2">
    <source>
        <dbReference type="EMBL" id="GJT58308.1"/>
    </source>
</evidence>
<reference evidence="2" key="2">
    <citation type="submission" date="2022-01" db="EMBL/GenBank/DDBJ databases">
        <authorList>
            <person name="Yamashiro T."/>
            <person name="Shiraishi A."/>
            <person name="Satake H."/>
            <person name="Nakayama K."/>
        </authorList>
    </citation>
    <scope>NUCLEOTIDE SEQUENCE</scope>
</reference>
<feature type="compositionally biased region" description="Basic and acidic residues" evidence="1">
    <location>
        <begin position="101"/>
        <end position="113"/>
    </location>
</feature>